<dbReference type="InterPro" id="IPR003591">
    <property type="entry name" value="Leu-rich_rpt_typical-subtyp"/>
</dbReference>
<dbReference type="SUPFAM" id="SSF52075">
    <property type="entry name" value="Outer arm dynein light chain 1"/>
    <property type="match status" value="1"/>
</dbReference>
<dbReference type="AlphaFoldDB" id="A0A9P6EKQ8"/>
<evidence type="ECO:0000256" key="4">
    <source>
        <dbReference type="ARBA" id="ARBA00022737"/>
    </source>
</evidence>
<dbReference type="EMBL" id="MU157834">
    <property type="protein sequence ID" value="KAF9531578.1"/>
    <property type="molecule type" value="Genomic_DNA"/>
</dbReference>
<name>A0A9P6EKQ8_9AGAR</name>
<keyword evidence="2" id="KW-0963">Cytoplasm</keyword>
<evidence type="ECO:0000256" key="2">
    <source>
        <dbReference type="ARBA" id="ARBA00022490"/>
    </source>
</evidence>
<feature type="region of interest" description="Disordered" evidence="5">
    <location>
        <begin position="502"/>
        <end position="610"/>
    </location>
</feature>
<evidence type="ECO:0000256" key="3">
    <source>
        <dbReference type="ARBA" id="ARBA00022614"/>
    </source>
</evidence>
<accession>A0A9P6EKQ8</accession>
<dbReference type="InterPro" id="IPR032675">
    <property type="entry name" value="LRR_dom_sf"/>
</dbReference>
<proteinExistence type="predicted"/>
<comment type="caution">
    <text evidence="6">The sequence shown here is derived from an EMBL/GenBank/DDBJ whole genome shotgun (WGS) entry which is preliminary data.</text>
</comment>
<dbReference type="GO" id="GO:0005737">
    <property type="term" value="C:cytoplasm"/>
    <property type="evidence" value="ECO:0007669"/>
    <property type="project" value="UniProtKB-SubCell"/>
</dbReference>
<dbReference type="Pfam" id="PF13855">
    <property type="entry name" value="LRR_8"/>
    <property type="match status" value="1"/>
</dbReference>
<dbReference type="PROSITE" id="PS51450">
    <property type="entry name" value="LRR"/>
    <property type="match status" value="2"/>
</dbReference>
<keyword evidence="3" id="KW-0433">Leucine-rich repeat</keyword>
<dbReference type="InterPro" id="IPR001611">
    <property type="entry name" value="Leu-rich_rpt"/>
</dbReference>
<dbReference type="SMART" id="SM00369">
    <property type="entry name" value="LRR_TYP"/>
    <property type="match status" value="2"/>
</dbReference>
<feature type="compositionally biased region" description="Polar residues" evidence="5">
    <location>
        <begin position="598"/>
        <end position="608"/>
    </location>
</feature>
<protein>
    <recommendedName>
        <fullName evidence="8">Leucine-rich repeat-containing protein</fullName>
    </recommendedName>
</protein>
<evidence type="ECO:0000256" key="5">
    <source>
        <dbReference type="SAM" id="MobiDB-lite"/>
    </source>
</evidence>
<keyword evidence="7" id="KW-1185">Reference proteome</keyword>
<dbReference type="PANTHER" id="PTHR15454">
    <property type="entry name" value="NISCHARIN RELATED"/>
    <property type="match status" value="1"/>
</dbReference>
<reference evidence="6" key="1">
    <citation type="submission" date="2020-11" db="EMBL/GenBank/DDBJ databases">
        <authorList>
            <consortium name="DOE Joint Genome Institute"/>
            <person name="Ahrendt S."/>
            <person name="Riley R."/>
            <person name="Andreopoulos W."/>
            <person name="Labutti K."/>
            <person name="Pangilinan J."/>
            <person name="Ruiz-Duenas F.J."/>
            <person name="Barrasa J.M."/>
            <person name="Sanchez-Garcia M."/>
            <person name="Camarero S."/>
            <person name="Miyauchi S."/>
            <person name="Serrano A."/>
            <person name="Linde D."/>
            <person name="Babiker R."/>
            <person name="Drula E."/>
            <person name="Ayuso-Fernandez I."/>
            <person name="Pacheco R."/>
            <person name="Padilla G."/>
            <person name="Ferreira P."/>
            <person name="Barriuso J."/>
            <person name="Kellner H."/>
            <person name="Castanera R."/>
            <person name="Alfaro M."/>
            <person name="Ramirez L."/>
            <person name="Pisabarro A.G."/>
            <person name="Kuo A."/>
            <person name="Tritt A."/>
            <person name="Lipzen A."/>
            <person name="He G."/>
            <person name="Yan M."/>
            <person name="Ng V."/>
            <person name="Cullen D."/>
            <person name="Martin F."/>
            <person name="Rosso M.-N."/>
            <person name="Henrissat B."/>
            <person name="Hibbett D."/>
            <person name="Martinez A.T."/>
            <person name="Grigoriev I.V."/>
        </authorList>
    </citation>
    <scope>NUCLEOTIDE SEQUENCE</scope>
    <source>
        <strain evidence="6">CBS 506.95</strain>
    </source>
</reference>
<dbReference type="PANTHER" id="PTHR15454:SF69">
    <property type="entry name" value="SERINE_THREONINE-PROTEIN KINASE 11-INTERACTING PROTEIN"/>
    <property type="match status" value="1"/>
</dbReference>
<sequence>MTTTSTTPRSTCSTMEPQPGDEYIREFASFIRANERGLAESGPTSRRLQRHSSPSLFSWLSTAQTQSPVVLQTNVHHLFYVLIRLEALGFPVGSLDVHVNSPSRPMNFPNIFPKDRSDALSLASFRSSFSAVSSFSLGGNWWSRSETLSIDMELKYIFSSLTKLPALSVGPPSKKVVQELMDDPPGQNAIPLDSFRNLQRLECEDIDPRTLLGWDRLSESLRSLKVKNSGLQDVTVVFIGAVRDDKARREGSASRSRYRDIPQQSISERDMPQPQPSTEPPELSTSHTPKSPTLSQEPLSSLQWAFLKHLYLPDNGLTFFPPELIPLLKSLTHLDLSSNLLVSVPSGLGDLYNLISLNLKDNLIDSVLGIYRHVGQVLSLVLSHNRLESICGLERLMALERIDLRHNLMEESSEIGRLSVLPNIRELWVKGNPFVEFEDRYRISCFEYFFKEGKDIVLDGTGPSAFERRNFITTETTTPASPPPPLISSSAHVIAVEHSRHISTISPTSRPNSPSPSPSPHLSPSSVPGNSAPRRKKGKRIVDFTAGMGEDTPTELKANETLKESTPPEGTAPETIVSELADETASRKYRHSRHQTEYAPSTSSSYPQNEMDAFMPRPIYTKRPSLMSGSATMSSRSDLRRARVSASVFEPTSIDIDDNAETYRKRVEVLKRDMGESWLKVYKQSQE</sequence>
<feature type="compositionally biased region" description="Polar residues" evidence="5">
    <location>
        <begin position="283"/>
        <end position="296"/>
    </location>
</feature>
<evidence type="ECO:0000313" key="7">
    <source>
        <dbReference type="Proteomes" id="UP000807306"/>
    </source>
</evidence>
<dbReference type="OrthoDB" id="676979at2759"/>
<dbReference type="Gene3D" id="3.80.10.10">
    <property type="entry name" value="Ribonuclease Inhibitor"/>
    <property type="match status" value="2"/>
</dbReference>
<evidence type="ECO:0000313" key="6">
    <source>
        <dbReference type="EMBL" id="KAF9531578.1"/>
    </source>
</evidence>
<organism evidence="6 7">
    <name type="scientific">Crepidotus variabilis</name>
    <dbReference type="NCBI Taxonomy" id="179855"/>
    <lineage>
        <taxon>Eukaryota</taxon>
        <taxon>Fungi</taxon>
        <taxon>Dikarya</taxon>
        <taxon>Basidiomycota</taxon>
        <taxon>Agaricomycotina</taxon>
        <taxon>Agaricomycetes</taxon>
        <taxon>Agaricomycetidae</taxon>
        <taxon>Agaricales</taxon>
        <taxon>Agaricineae</taxon>
        <taxon>Crepidotaceae</taxon>
        <taxon>Crepidotus</taxon>
    </lineage>
</organism>
<dbReference type="Proteomes" id="UP000807306">
    <property type="component" value="Unassembled WGS sequence"/>
</dbReference>
<feature type="compositionally biased region" description="Basic and acidic residues" evidence="5">
    <location>
        <begin position="249"/>
        <end position="260"/>
    </location>
</feature>
<gene>
    <name evidence="6" type="ORF">CPB83DRAFT_75971</name>
</gene>
<evidence type="ECO:0008006" key="8">
    <source>
        <dbReference type="Google" id="ProtNLM"/>
    </source>
</evidence>
<keyword evidence="4" id="KW-0677">Repeat</keyword>
<feature type="region of interest" description="Disordered" evidence="5">
    <location>
        <begin position="249"/>
        <end position="296"/>
    </location>
</feature>
<evidence type="ECO:0000256" key="1">
    <source>
        <dbReference type="ARBA" id="ARBA00004496"/>
    </source>
</evidence>
<comment type="subcellular location">
    <subcellularLocation>
        <location evidence="1">Cytoplasm</location>
    </subcellularLocation>
</comment>